<keyword evidence="6" id="KW-0963">Cytoplasm</keyword>
<proteinExistence type="inferred from homology"/>
<feature type="region of interest" description="Disordered" evidence="10">
    <location>
        <begin position="386"/>
        <end position="429"/>
    </location>
</feature>
<dbReference type="SUPFAM" id="SSF81301">
    <property type="entry name" value="Nucleotidyltransferase"/>
    <property type="match status" value="1"/>
</dbReference>
<comment type="similarity">
    <text evidence="4">Belongs to the DNA polymerase type-B-like family.</text>
</comment>
<comment type="cofactor">
    <cofactor evidence="2">
        <name>Mg(2+)</name>
        <dbReference type="ChEBI" id="CHEBI:18420"/>
    </cofactor>
</comment>
<feature type="domain" description="Poly(A) RNA polymerase mitochondrial-like central palm" evidence="12">
    <location>
        <begin position="213"/>
        <end position="323"/>
    </location>
</feature>
<evidence type="ECO:0000313" key="14">
    <source>
        <dbReference type="Proteomes" id="UP000799429"/>
    </source>
</evidence>
<dbReference type="InterPro" id="IPR043519">
    <property type="entry name" value="NT_sf"/>
</dbReference>
<evidence type="ECO:0000256" key="3">
    <source>
        <dbReference type="ARBA" id="ARBA00004496"/>
    </source>
</evidence>
<evidence type="ECO:0000256" key="1">
    <source>
        <dbReference type="ARBA" id="ARBA00001936"/>
    </source>
</evidence>
<dbReference type="EC" id="2.7.7.19" evidence="5"/>
<feature type="compositionally biased region" description="Low complexity" evidence="10">
    <location>
        <begin position="138"/>
        <end position="152"/>
    </location>
</feature>
<evidence type="ECO:0000256" key="10">
    <source>
        <dbReference type="SAM" id="MobiDB-lite"/>
    </source>
</evidence>
<accession>A0A9P4SJB9</accession>
<dbReference type="Pfam" id="PF22600">
    <property type="entry name" value="MTPAP-like_central"/>
    <property type="match status" value="1"/>
</dbReference>
<dbReference type="Gene3D" id="3.30.460.10">
    <property type="entry name" value="Beta Polymerase, domain 2"/>
    <property type="match status" value="1"/>
</dbReference>
<evidence type="ECO:0000256" key="8">
    <source>
        <dbReference type="ARBA" id="ARBA00022723"/>
    </source>
</evidence>
<dbReference type="GO" id="GO:1990817">
    <property type="term" value="F:poly(A) RNA polymerase activity"/>
    <property type="evidence" value="ECO:0007669"/>
    <property type="project" value="UniProtKB-EC"/>
</dbReference>
<name>A0A9P4SJB9_9PEZI</name>
<keyword evidence="14" id="KW-1185">Reference proteome</keyword>
<evidence type="ECO:0000256" key="2">
    <source>
        <dbReference type="ARBA" id="ARBA00001946"/>
    </source>
</evidence>
<dbReference type="PANTHER" id="PTHR12271">
    <property type="entry name" value="POLY A POLYMERASE CID PAP -RELATED"/>
    <property type="match status" value="1"/>
</dbReference>
<dbReference type="InterPro" id="IPR002058">
    <property type="entry name" value="PAP_assoc"/>
</dbReference>
<feature type="compositionally biased region" description="Polar residues" evidence="10">
    <location>
        <begin position="24"/>
        <end position="40"/>
    </location>
</feature>
<keyword evidence="9" id="KW-0460">Magnesium</keyword>
<protein>
    <recommendedName>
        <fullName evidence="5">polynucleotide adenylyltransferase</fullName>
        <ecNumber evidence="5">2.7.7.19</ecNumber>
    </recommendedName>
</protein>
<feature type="domain" description="PAP-associated" evidence="11">
    <location>
        <begin position="583"/>
        <end position="659"/>
    </location>
</feature>
<feature type="compositionally biased region" description="Polar residues" evidence="10">
    <location>
        <begin position="395"/>
        <end position="404"/>
    </location>
</feature>
<dbReference type="OrthoDB" id="407432at2759"/>
<feature type="compositionally biased region" description="Polar residues" evidence="10">
    <location>
        <begin position="161"/>
        <end position="172"/>
    </location>
</feature>
<evidence type="ECO:0000259" key="12">
    <source>
        <dbReference type="Pfam" id="PF22600"/>
    </source>
</evidence>
<evidence type="ECO:0000256" key="6">
    <source>
        <dbReference type="ARBA" id="ARBA00022490"/>
    </source>
</evidence>
<feature type="region of interest" description="Disordered" evidence="10">
    <location>
        <begin position="24"/>
        <end position="188"/>
    </location>
</feature>
<dbReference type="GO" id="GO:0050265">
    <property type="term" value="F:RNA uridylyltransferase activity"/>
    <property type="evidence" value="ECO:0007669"/>
    <property type="project" value="TreeGrafter"/>
</dbReference>
<dbReference type="AlphaFoldDB" id="A0A9P4SJB9"/>
<reference evidence="13" key="1">
    <citation type="journal article" date="2020" name="Stud. Mycol.">
        <title>101 Dothideomycetes genomes: a test case for predicting lifestyles and emergence of pathogens.</title>
        <authorList>
            <person name="Haridas S."/>
            <person name="Albert R."/>
            <person name="Binder M."/>
            <person name="Bloem J."/>
            <person name="Labutti K."/>
            <person name="Salamov A."/>
            <person name="Andreopoulos B."/>
            <person name="Baker S."/>
            <person name="Barry K."/>
            <person name="Bills G."/>
            <person name="Bluhm B."/>
            <person name="Cannon C."/>
            <person name="Castanera R."/>
            <person name="Culley D."/>
            <person name="Daum C."/>
            <person name="Ezra D."/>
            <person name="Gonzalez J."/>
            <person name="Henrissat B."/>
            <person name="Kuo A."/>
            <person name="Liang C."/>
            <person name="Lipzen A."/>
            <person name="Lutzoni F."/>
            <person name="Magnuson J."/>
            <person name="Mondo S."/>
            <person name="Nolan M."/>
            <person name="Ohm R."/>
            <person name="Pangilinan J."/>
            <person name="Park H.-J."/>
            <person name="Ramirez L."/>
            <person name="Alfaro M."/>
            <person name="Sun H."/>
            <person name="Tritt A."/>
            <person name="Yoshinaga Y."/>
            <person name="Zwiers L.-H."/>
            <person name="Turgeon B."/>
            <person name="Goodwin S."/>
            <person name="Spatafora J."/>
            <person name="Crous P."/>
            <person name="Grigoriev I."/>
        </authorList>
    </citation>
    <scope>NUCLEOTIDE SEQUENCE</scope>
    <source>
        <strain evidence="13">CBS 101060</strain>
    </source>
</reference>
<dbReference type="InterPro" id="IPR054708">
    <property type="entry name" value="MTPAP-like_central"/>
</dbReference>
<dbReference type="PANTHER" id="PTHR12271:SF40">
    <property type="entry name" value="POLY(A) RNA POLYMERASE GLD2"/>
    <property type="match status" value="1"/>
</dbReference>
<evidence type="ECO:0000256" key="5">
    <source>
        <dbReference type="ARBA" id="ARBA00012388"/>
    </source>
</evidence>
<gene>
    <name evidence="13" type="ORF">M501DRAFT_994293</name>
</gene>
<feature type="region of interest" description="Disordered" evidence="10">
    <location>
        <begin position="703"/>
        <end position="739"/>
    </location>
</feature>
<evidence type="ECO:0000256" key="9">
    <source>
        <dbReference type="ARBA" id="ARBA00022842"/>
    </source>
</evidence>
<feature type="compositionally biased region" description="Low complexity" evidence="10">
    <location>
        <begin position="69"/>
        <end position="82"/>
    </location>
</feature>
<comment type="caution">
    <text evidence="13">The sequence shown here is derived from an EMBL/GenBank/DDBJ whole genome shotgun (WGS) entry which is preliminary data.</text>
</comment>
<feature type="compositionally biased region" description="Polar residues" evidence="10">
    <location>
        <begin position="52"/>
        <end position="65"/>
    </location>
</feature>
<dbReference type="Gene3D" id="1.10.1410.10">
    <property type="match status" value="1"/>
</dbReference>
<dbReference type="SUPFAM" id="SSF81631">
    <property type="entry name" value="PAP/OAS1 substrate-binding domain"/>
    <property type="match status" value="1"/>
</dbReference>
<evidence type="ECO:0000313" key="13">
    <source>
        <dbReference type="EMBL" id="KAF2843384.1"/>
    </source>
</evidence>
<dbReference type="GO" id="GO:0046872">
    <property type="term" value="F:metal ion binding"/>
    <property type="evidence" value="ECO:0007669"/>
    <property type="project" value="UniProtKB-KW"/>
</dbReference>
<sequence length="739" mass="82122">MANPGSQQPRLEDQLRNMILGNSAMNNLNHQSPNRNTNAPVHQGHAQRPVPSRQSVGNNRSTQHQSVDRTTTTRSSTGQRGRPQPPGNRPPQRNRKVIQNSNSMQPRQTNAKKPAQNNLVQGSTPTSLTSGPQVRTLQRPQSHPQSSPNPQRRLPPKPPGSFQNQGASQNGATPKPQRPFNQNTPRQILNTTPQISNIERFSSQCRHLDDLLSAEVPNIRMTPTELAEKEAFRAKLETICQKAMMEAGHPLVENVLLKAFGSFSSGFATRRSDMDLVIIPLPAGAPIDQEIPRLFEKAFLKLGYGARLLMRTRVPILKICERPTPELLKALYKESQKDETTTSPDGNNPLAEEELSPITQEDPSRPEVQLSNMPDALRTMNQQTSAGIKFGTGPGNSNSHTTPHSALIPVQNGDDGCSSKGTTHAQPPKSFKVQKGWLREKKLGPLDFPKDGVGIQCDLNFSNDLALHNTLLLRCYSHCDPRVTPMVLFVKAWAKRRKINHSYSGTLSSYGWVLMVLHFLMNVVKPAVLPNLQLLWRPHPQETPTEVIARETSCNGYNVCFMRNEDELIRLAAQRSITTNVEPLGVLLRNFFQYFTHQGPNVIGGGFRWSADVLSLRTPGGLRTKQEKGWTGAMTTVVDDKEVRHRYLLAIEDPFELDHNVARTVTHPGIVAIRDEFRRTWRILEAVGNRRIPEGAIFEELNLDEPKPVAGTNPQSSELGNTSTSASIPPVNITSNQDA</sequence>
<dbReference type="Proteomes" id="UP000799429">
    <property type="component" value="Unassembled WGS sequence"/>
</dbReference>
<organism evidence="13 14">
    <name type="scientific">Patellaria atrata CBS 101060</name>
    <dbReference type="NCBI Taxonomy" id="1346257"/>
    <lineage>
        <taxon>Eukaryota</taxon>
        <taxon>Fungi</taxon>
        <taxon>Dikarya</taxon>
        <taxon>Ascomycota</taxon>
        <taxon>Pezizomycotina</taxon>
        <taxon>Dothideomycetes</taxon>
        <taxon>Dothideomycetes incertae sedis</taxon>
        <taxon>Patellariales</taxon>
        <taxon>Patellariaceae</taxon>
        <taxon>Patellaria</taxon>
    </lineage>
</organism>
<feature type="compositionally biased region" description="Polar residues" evidence="10">
    <location>
        <begin position="712"/>
        <end position="739"/>
    </location>
</feature>
<dbReference type="GO" id="GO:0010605">
    <property type="term" value="P:negative regulation of macromolecule metabolic process"/>
    <property type="evidence" value="ECO:0007669"/>
    <property type="project" value="UniProtKB-ARBA"/>
</dbReference>
<evidence type="ECO:0000256" key="4">
    <source>
        <dbReference type="ARBA" id="ARBA00008593"/>
    </source>
</evidence>
<evidence type="ECO:0000256" key="7">
    <source>
        <dbReference type="ARBA" id="ARBA00022679"/>
    </source>
</evidence>
<comment type="subcellular location">
    <subcellularLocation>
        <location evidence="3">Cytoplasm</location>
    </subcellularLocation>
</comment>
<dbReference type="GO" id="GO:0031123">
    <property type="term" value="P:RNA 3'-end processing"/>
    <property type="evidence" value="ECO:0007669"/>
    <property type="project" value="TreeGrafter"/>
</dbReference>
<dbReference type="GO" id="GO:0005737">
    <property type="term" value="C:cytoplasm"/>
    <property type="evidence" value="ECO:0007669"/>
    <property type="project" value="UniProtKB-SubCell"/>
</dbReference>
<dbReference type="Pfam" id="PF03828">
    <property type="entry name" value="PAP_assoc"/>
    <property type="match status" value="1"/>
</dbReference>
<keyword evidence="8" id="KW-0479">Metal-binding</keyword>
<dbReference type="EMBL" id="MU006089">
    <property type="protein sequence ID" value="KAF2843384.1"/>
    <property type="molecule type" value="Genomic_DNA"/>
</dbReference>
<evidence type="ECO:0000259" key="11">
    <source>
        <dbReference type="Pfam" id="PF03828"/>
    </source>
</evidence>
<feature type="region of interest" description="Disordered" evidence="10">
    <location>
        <begin position="334"/>
        <end position="369"/>
    </location>
</feature>
<feature type="compositionally biased region" description="Polar residues" evidence="10">
    <location>
        <begin position="179"/>
        <end position="188"/>
    </location>
</feature>
<comment type="cofactor">
    <cofactor evidence="1">
        <name>Mn(2+)</name>
        <dbReference type="ChEBI" id="CHEBI:29035"/>
    </cofactor>
</comment>
<keyword evidence="7" id="KW-0808">Transferase</keyword>
<feature type="compositionally biased region" description="Polar residues" evidence="10">
    <location>
        <begin position="97"/>
        <end position="136"/>
    </location>
</feature>